<dbReference type="Pfam" id="PF01300">
    <property type="entry name" value="Sua5_yciO_yrdC"/>
    <property type="match status" value="1"/>
</dbReference>
<evidence type="ECO:0000256" key="5">
    <source>
        <dbReference type="ARBA" id="ARBA00022771"/>
    </source>
</evidence>
<dbReference type="AlphaFoldDB" id="A0A290HP60"/>
<keyword evidence="5" id="KW-0863">Zinc-finger</keyword>
<evidence type="ECO:0000256" key="4">
    <source>
        <dbReference type="ARBA" id="ARBA00022723"/>
    </source>
</evidence>
<comment type="pathway">
    <text evidence="1">Protein modification; [NiFe] hydrogenase maturation.</text>
</comment>
<protein>
    <recommendedName>
        <fullName evidence="8">Carbamoyltransferase</fullName>
        <ecNumber evidence="8">6.2.-.-</ecNumber>
    </recommendedName>
</protein>
<dbReference type="InterPro" id="IPR017945">
    <property type="entry name" value="DHBP_synth_RibB-like_a/b_dom"/>
</dbReference>
<dbReference type="InterPro" id="IPR006070">
    <property type="entry name" value="Sua5-like_dom"/>
</dbReference>
<dbReference type="PROSITE" id="PS51163">
    <property type="entry name" value="YRDC"/>
    <property type="match status" value="1"/>
</dbReference>
<dbReference type="PANTHER" id="PTHR42959:SF1">
    <property type="entry name" value="CARBAMOYLTRANSFERASE HYPF"/>
    <property type="match status" value="1"/>
</dbReference>
<dbReference type="OrthoDB" id="9808093at2"/>
<gene>
    <name evidence="12" type="ORF">SJPD1_1408</name>
</gene>
<dbReference type="InterPro" id="IPR036046">
    <property type="entry name" value="Acylphosphatase-like_dom_sf"/>
</dbReference>
<dbReference type="PROSITE" id="PS51160">
    <property type="entry name" value="ACYLPHOSPHATASE_3"/>
    <property type="match status" value="1"/>
</dbReference>
<dbReference type="UniPathway" id="UPA00335"/>
<evidence type="ECO:0000256" key="6">
    <source>
        <dbReference type="ARBA" id="ARBA00022833"/>
    </source>
</evidence>
<comment type="catalytic activity">
    <reaction evidence="7">
        <text>C-terminal L-cysteinyl-[HypE protein] + carbamoyl phosphate + ATP + H2O = C-terminal S-carboxamide-L-cysteinyl-[HypE protein] + AMP + phosphate + diphosphate + H(+)</text>
        <dbReference type="Rhea" id="RHEA:55636"/>
        <dbReference type="Rhea" id="RHEA-COMP:14247"/>
        <dbReference type="Rhea" id="RHEA-COMP:14392"/>
        <dbReference type="ChEBI" id="CHEBI:15377"/>
        <dbReference type="ChEBI" id="CHEBI:15378"/>
        <dbReference type="ChEBI" id="CHEBI:30616"/>
        <dbReference type="ChEBI" id="CHEBI:33019"/>
        <dbReference type="ChEBI" id="CHEBI:43474"/>
        <dbReference type="ChEBI" id="CHEBI:58228"/>
        <dbReference type="ChEBI" id="CHEBI:76913"/>
        <dbReference type="ChEBI" id="CHEBI:139126"/>
        <dbReference type="ChEBI" id="CHEBI:456215"/>
    </reaction>
</comment>
<organism evidence="12 13">
    <name type="scientific">Sulfurospirillum diekertiae</name>
    <dbReference type="NCBI Taxonomy" id="1854492"/>
    <lineage>
        <taxon>Bacteria</taxon>
        <taxon>Pseudomonadati</taxon>
        <taxon>Campylobacterota</taxon>
        <taxon>Epsilonproteobacteria</taxon>
        <taxon>Campylobacterales</taxon>
        <taxon>Sulfurospirillaceae</taxon>
        <taxon>Sulfurospirillum</taxon>
    </lineage>
</organism>
<dbReference type="Pfam" id="PF22521">
    <property type="entry name" value="HypF_C_2"/>
    <property type="match status" value="1"/>
</dbReference>
<dbReference type="Gene3D" id="3.30.110.120">
    <property type="match status" value="1"/>
</dbReference>
<name>A0A290HP60_9BACT</name>
<dbReference type="SUPFAM" id="SSF55821">
    <property type="entry name" value="YrdC/RibB"/>
    <property type="match status" value="1"/>
</dbReference>
<evidence type="ECO:0000259" key="10">
    <source>
        <dbReference type="PROSITE" id="PS51160"/>
    </source>
</evidence>
<dbReference type="RefSeq" id="WP_096046580.1">
    <property type="nucleotide sequence ID" value="NZ_CP023275.1"/>
</dbReference>
<keyword evidence="6" id="KW-0862">Zinc</keyword>
<comment type="similarity">
    <text evidence="2 8">Belongs to the carbamoyltransferase HypF family.</text>
</comment>
<evidence type="ECO:0000256" key="3">
    <source>
        <dbReference type="ARBA" id="ARBA00022598"/>
    </source>
</evidence>
<keyword evidence="9" id="KW-0378">Hydrolase</keyword>
<dbReference type="Gene3D" id="3.30.420.40">
    <property type="match status" value="1"/>
</dbReference>
<dbReference type="PIRSF" id="PIRSF006256">
    <property type="entry name" value="CMPcnvr_hdrg_mat"/>
    <property type="match status" value="1"/>
</dbReference>
<dbReference type="Pfam" id="PF17788">
    <property type="entry name" value="HypF_C"/>
    <property type="match status" value="1"/>
</dbReference>
<dbReference type="InterPro" id="IPR051060">
    <property type="entry name" value="Carbamoyltrans_HypF-like"/>
</dbReference>
<dbReference type="GO" id="GO:0016874">
    <property type="term" value="F:ligase activity"/>
    <property type="evidence" value="ECO:0007669"/>
    <property type="project" value="UniProtKB-UniRule"/>
</dbReference>
<dbReference type="Pfam" id="PF00708">
    <property type="entry name" value="Acylphosphatase"/>
    <property type="match status" value="1"/>
</dbReference>
<evidence type="ECO:0000259" key="11">
    <source>
        <dbReference type="PROSITE" id="PS51163"/>
    </source>
</evidence>
<dbReference type="InterPro" id="IPR055128">
    <property type="entry name" value="HypF_C_2"/>
</dbReference>
<feature type="active site" evidence="9">
    <location>
        <position position="39"/>
    </location>
</feature>
<dbReference type="GO" id="GO:0016743">
    <property type="term" value="F:carboxyl- or carbamoyltransferase activity"/>
    <property type="evidence" value="ECO:0007669"/>
    <property type="project" value="UniProtKB-UniRule"/>
</dbReference>
<evidence type="ECO:0000256" key="1">
    <source>
        <dbReference type="ARBA" id="ARBA00004711"/>
    </source>
</evidence>
<dbReference type="PROSITE" id="PS00150">
    <property type="entry name" value="ACYLPHOSPHATASE_1"/>
    <property type="match status" value="1"/>
</dbReference>
<dbReference type="Gene3D" id="3.90.870.50">
    <property type="match status" value="1"/>
</dbReference>
<dbReference type="KEGG" id="sulj:SJPD1_1408"/>
<comment type="catalytic activity">
    <reaction evidence="9">
        <text>an acyl phosphate + H2O = a carboxylate + phosphate + H(+)</text>
        <dbReference type="Rhea" id="RHEA:14965"/>
        <dbReference type="ChEBI" id="CHEBI:15377"/>
        <dbReference type="ChEBI" id="CHEBI:15378"/>
        <dbReference type="ChEBI" id="CHEBI:29067"/>
        <dbReference type="ChEBI" id="CHEBI:43474"/>
        <dbReference type="ChEBI" id="CHEBI:59918"/>
        <dbReference type="EC" id="3.6.1.7"/>
    </reaction>
</comment>
<proteinExistence type="inferred from homology"/>
<keyword evidence="4" id="KW-0479">Metal-binding</keyword>
<keyword evidence="3" id="KW-0436">Ligase</keyword>
<dbReference type="InterPro" id="IPR017968">
    <property type="entry name" value="Acylphosphatase_CS"/>
</dbReference>
<evidence type="ECO:0000256" key="9">
    <source>
        <dbReference type="PROSITE-ProRule" id="PRU00520"/>
    </source>
</evidence>
<dbReference type="NCBIfam" id="TIGR00143">
    <property type="entry name" value="hypF"/>
    <property type="match status" value="1"/>
</dbReference>
<dbReference type="Proteomes" id="UP000217349">
    <property type="component" value="Chromosome"/>
</dbReference>
<evidence type="ECO:0000313" key="12">
    <source>
        <dbReference type="EMBL" id="ATB69518.1"/>
    </source>
</evidence>
<dbReference type="EMBL" id="CP023275">
    <property type="protein sequence ID" value="ATB69518.1"/>
    <property type="molecule type" value="Genomic_DNA"/>
</dbReference>
<accession>A0A290HP60</accession>
<dbReference type="GO" id="GO:0008270">
    <property type="term" value="F:zinc ion binding"/>
    <property type="evidence" value="ECO:0007669"/>
    <property type="project" value="UniProtKB-KW"/>
</dbReference>
<evidence type="ECO:0000256" key="2">
    <source>
        <dbReference type="ARBA" id="ARBA00008097"/>
    </source>
</evidence>
<dbReference type="InterPro" id="IPR001792">
    <property type="entry name" value="Acylphosphatase-like_dom"/>
</dbReference>
<sequence>MISKSRLIYHIEGIVQGVGFRPFVYTLAIRFHLQGFVLNNSKGVIIEVEGFQESLEAFELALFKELPPLARVDFWQKKMITCKDDTHFEIRQSDEVSTKSSLVLPDMSICDDCLKELHDPNNRRYHYFFINCTHCGPRYSIIKTVPYDRPYTSMQPFPMCEACQSEYTNPLDRRYHAQPISCSKCGPTLFLRNIDGELLATNEEAIVKLANLINAGYIVALKGMGGFHLICDATNDTVVASLRELKHRPSKPFAVMFKTIEAIKEECRISAQEEEGICSLLRPIVLVKRNAKVSKISSLIAPRIDRLGVFLPYTPLHVMLFEYLKNPIVATSANRSGEPIISDATVLQQKLNDVVEYYLDYNRAIVNSSDDSVLQYLGDKTLLMRSSRGIAPKSFRVDSTDERKILAVGAHQKNAIAIYLNHQIIISPYIGDLDNIASNELFEKMIESFSRFYDFTPDLIVGDLHPNYVSTQWAKKQNIPFVQIQHHYAHILSAMCEHKLNEKVLGIAWDGTGYGDDGTIWGGEFLVCDQSGYERVASFEPFALLGGDASIKEIKRILASLLWDVLGDEADALLLDYFDEKSLKRLQQIYTKKIHSPLCSSVGRLFDAVAVLCGMEGNVSYDGESGLLIEALYDPSITQSYTFEIDDKIIRYKPMFVQMLQDHEPRLIASKFINTLVEMALTISHRYTYPIVLGGGVFQNRTLMEQILQNVTQPLYFPLQLAINDGGICAGQIYKSLQK</sequence>
<evidence type="ECO:0000256" key="8">
    <source>
        <dbReference type="PIRNR" id="PIRNR006256"/>
    </source>
</evidence>
<dbReference type="InterPro" id="IPR011125">
    <property type="entry name" value="Znf_HypF"/>
</dbReference>
<dbReference type="InterPro" id="IPR041440">
    <property type="entry name" value="HypF_C"/>
</dbReference>
<dbReference type="SUPFAM" id="SSF54975">
    <property type="entry name" value="Acylphosphatase/BLUF domain-like"/>
    <property type="match status" value="1"/>
</dbReference>
<dbReference type="GO" id="GO:0051604">
    <property type="term" value="P:protein maturation"/>
    <property type="evidence" value="ECO:0007669"/>
    <property type="project" value="TreeGrafter"/>
</dbReference>
<dbReference type="Pfam" id="PF07503">
    <property type="entry name" value="zf-HYPF"/>
    <property type="match status" value="2"/>
</dbReference>
<reference evidence="13" key="1">
    <citation type="submission" date="2017-09" db="EMBL/GenBank/DDBJ databases">
        <title>The complete genome of Sulfurospirillum sp. JPD-1.</title>
        <authorList>
            <person name="Goris T."/>
        </authorList>
    </citation>
    <scope>NUCLEOTIDE SEQUENCE [LARGE SCALE GENOMIC DNA]</scope>
    <source>
        <strain evidence="13">JPD-1</strain>
    </source>
</reference>
<feature type="domain" description="YrdC-like" evidence="11">
    <location>
        <begin position="203"/>
        <end position="389"/>
    </location>
</feature>
<dbReference type="GO" id="GO:0003998">
    <property type="term" value="F:acylphosphatase activity"/>
    <property type="evidence" value="ECO:0007669"/>
    <property type="project" value="UniProtKB-EC"/>
</dbReference>
<dbReference type="InterPro" id="IPR004421">
    <property type="entry name" value="Carbamoyltransferase_HypF"/>
</dbReference>
<dbReference type="Gene3D" id="3.30.420.360">
    <property type="match status" value="1"/>
</dbReference>
<feature type="active site" evidence="9">
    <location>
        <position position="21"/>
    </location>
</feature>
<dbReference type="PANTHER" id="PTHR42959">
    <property type="entry name" value="CARBAMOYLTRANSFERASE"/>
    <property type="match status" value="1"/>
</dbReference>
<feature type="domain" description="Acylphosphatase-like" evidence="10">
    <location>
        <begin position="6"/>
        <end position="92"/>
    </location>
</feature>
<evidence type="ECO:0000256" key="7">
    <source>
        <dbReference type="ARBA" id="ARBA00048220"/>
    </source>
</evidence>
<dbReference type="GO" id="GO:0003725">
    <property type="term" value="F:double-stranded RNA binding"/>
    <property type="evidence" value="ECO:0007669"/>
    <property type="project" value="InterPro"/>
</dbReference>
<keyword evidence="12" id="KW-0808">Transferase</keyword>
<dbReference type="EC" id="6.2.-.-" evidence="8"/>
<evidence type="ECO:0000313" key="13">
    <source>
        <dbReference type="Proteomes" id="UP000217349"/>
    </source>
</evidence>